<proteinExistence type="predicted"/>
<reference evidence="1" key="1">
    <citation type="submission" date="2018-05" db="EMBL/GenBank/DDBJ databases">
        <authorList>
            <person name="Lanie J.A."/>
            <person name="Ng W.-L."/>
            <person name="Kazmierczak K.M."/>
            <person name="Andrzejewski T.M."/>
            <person name="Davidsen T.M."/>
            <person name="Wayne K.J."/>
            <person name="Tettelin H."/>
            <person name="Glass J.I."/>
            <person name="Rusch D."/>
            <person name="Podicherti R."/>
            <person name="Tsui H.-C.T."/>
            <person name="Winkler M.E."/>
        </authorList>
    </citation>
    <scope>NUCLEOTIDE SEQUENCE</scope>
</reference>
<organism evidence="1">
    <name type="scientific">marine metagenome</name>
    <dbReference type="NCBI Taxonomy" id="408172"/>
    <lineage>
        <taxon>unclassified sequences</taxon>
        <taxon>metagenomes</taxon>
        <taxon>ecological metagenomes</taxon>
    </lineage>
</organism>
<gene>
    <name evidence="1" type="ORF">METZ01_LOCUS397654</name>
</gene>
<name>A0A382VEI7_9ZZZZ</name>
<accession>A0A382VEI7</accession>
<dbReference type="EMBL" id="UINC01151282">
    <property type="protein sequence ID" value="SVD44800.1"/>
    <property type="molecule type" value="Genomic_DNA"/>
</dbReference>
<dbReference type="AlphaFoldDB" id="A0A382VEI7"/>
<protein>
    <submittedName>
        <fullName evidence="1">Uncharacterized protein</fullName>
    </submittedName>
</protein>
<sequence length="28" mass="3250">MEAKSGNQKKLRARILSQQVDLLFNDMD</sequence>
<evidence type="ECO:0000313" key="1">
    <source>
        <dbReference type="EMBL" id="SVD44800.1"/>
    </source>
</evidence>